<dbReference type="Proteomes" id="UP000564573">
    <property type="component" value="Unassembled WGS sequence"/>
</dbReference>
<dbReference type="RefSeq" id="WP_183777979.1">
    <property type="nucleotide sequence ID" value="NZ_JACIBS010000001.1"/>
</dbReference>
<reference evidence="2 3" key="1">
    <citation type="submission" date="2020-08" db="EMBL/GenBank/DDBJ databases">
        <title>Sequencing the genomes of 1000 actinobacteria strains.</title>
        <authorList>
            <person name="Klenk H.-P."/>
        </authorList>
    </citation>
    <scope>NUCLEOTIDE SEQUENCE [LARGE SCALE GENOMIC DNA]</scope>
    <source>
        <strain evidence="2 3">DSM 45267</strain>
    </source>
</reference>
<dbReference type="InterPro" id="IPR013830">
    <property type="entry name" value="SGNH_hydro"/>
</dbReference>
<protein>
    <recommendedName>
        <fullName evidence="1">SGNH hydrolase-type esterase domain-containing protein</fullName>
    </recommendedName>
</protein>
<comment type="caution">
    <text evidence="2">The sequence shown here is derived from an EMBL/GenBank/DDBJ whole genome shotgun (WGS) entry which is preliminary data.</text>
</comment>
<proteinExistence type="predicted"/>
<name>A0A839XHA7_9PSEU</name>
<dbReference type="NCBIfam" id="NF043016">
    <property type="entry name" value="DigluglyOctase"/>
    <property type="match status" value="1"/>
</dbReference>
<keyword evidence="3" id="KW-1185">Reference proteome</keyword>
<sequence length="259" mass="27873">MTEQAPVTAPRILVLGDSLSFHGPDSGHPADEPRLWPNVCARHLGGEAVLFAGFGWTARDAWWALIGDPQLWAELHRADVVVLAVGSMDTLPSPLPTYLRTGLRYLRPDGFRRFARGAYRRAQPALARLTRGRPAVLPARLTVRYLDTAVGALRVLRPELPIVGWLPSVHRSADYGRVHSERAATAARLTAWSEHADVPMLDVAAVVGAHVLGGHGNPDGMHWGWDGHAAVGRAMADRISAVRPGVAAAPVPGRDAHGT</sequence>
<evidence type="ECO:0000313" key="3">
    <source>
        <dbReference type="Proteomes" id="UP000564573"/>
    </source>
</evidence>
<dbReference type="SUPFAM" id="SSF52266">
    <property type="entry name" value="SGNH hydrolase"/>
    <property type="match status" value="1"/>
</dbReference>
<organism evidence="2 3">
    <name type="scientific">Prauserella sediminis</name>
    <dbReference type="NCBI Taxonomy" id="577680"/>
    <lineage>
        <taxon>Bacteria</taxon>
        <taxon>Bacillati</taxon>
        <taxon>Actinomycetota</taxon>
        <taxon>Actinomycetes</taxon>
        <taxon>Pseudonocardiales</taxon>
        <taxon>Pseudonocardiaceae</taxon>
        <taxon>Prauserella</taxon>
        <taxon>Prauserella salsuginis group</taxon>
    </lineage>
</organism>
<dbReference type="InterPro" id="IPR050023">
    <property type="entry name" value="OctT"/>
</dbReference>
<accession>A0A839XHA7</accession>
<evidence type="ECO:0000259" key="1">
    <source>
        <dbReference type="Pfam" id="PF13472"/>
    </source>
</evidence>
<gene>
    <name evidence="2" type="ORF">FB384_000013</name>
</gene>
<dbReference type="Gene3D" id="3.40.50.1110">
    <property type="entry name" value="SGNH hydrolase"/>
    <property type="match status" value="1"/>
</dbReference>
<dbReference type="AlphaFoldDB" id="A0A839XHA7"/>
<dbReference type="EMBL" id="JACIBS010000001">
    <property type="protein sequence ID" value="MBB3661109.1"/>
    <property type="molecule type" value="Genomic_DNA"/>
</dbReference>
<dbReference type="Pfam" id="PF13472">
    <property type="entry name" value="Lipase_GDSL_2"/>
    <property type="match status" value="1"/>
</dbReference>
<dbReference type="InterPro" id="IPR036514">
    <property type="entry name" value="SGNH_hydro_sf"/>
</dbReference>
<evidence type="ECO:0000313" key="2">
    <source>
        <dbReference type="EMBL" id="MBB3661109.1"/>
    </source>
</evidence>
<feature type="domain" description="SGNH hydrolase-type esterase" evidence="1">
    <location>
        <begin position="14"/>
        <end position="230"/>
    </location>
</feature>